<proteinExistence type="predicted"/>
<dbReference type="EMBL" id="CP017111">
    <property type="protein sequence ID" value="AOO65300.1"/>
    <property type="molecule type" value="Genomic_DNA"/>
</dbReference>
<dbReference type="PATRIC" id="fig|1193502.14.peg.1548"/>
<accession>A0A1D7TK39</accession>
<dbReference type="STRING" id="1193502.SHALO_1525"/>
<dbReference type="NCBIfam" id="NF004466">
    <property type="entry name" value="PRK05788.1-4"/>
    <property type="match status" value="1"/>
</dbReference>
<dbReference type="InterPro" id="IPR038029">
    <property type="entry name" value="GbiG_N_sf"/>
</dbReference>
<dbReference type="Pfam" id="PF11760">
    <property type="entry name" value="CbiG_N"/>
    <property type="match status" value="1"/>
</dbReference>
<gene>
    <name evidence="4" type="ORF">SHALO_1525</name>
</gene>
<evidence type="ECO:0000259" key="2">
    <source>
        <dbReference type="Pfam" id="PF11760"/>
    </source>
</evidence>
<evidence type="ECO:0000313" key="5">
    <source>
        <dbReference type="Proteomes" id="UP000094609"/>
    </source>
</evidence>
<dbReference type="RefSeq" id="WP_025344695.1">
    <property type="nucleotide sequence ID" value="NZ_CP017111.1"/>
</dbReference>
<organism evidence="4 5">
    <name type="scientific">Sulfurospirillum halorespirans DSM 13726</name>
    <dbReference type="NCBI Taxonomy" id="1193502"/>
    <lineage>
        <taxon>Bacteria</taxon>
        <taxon>Pseudomonadati</taxon>
        <taxon>Campylobacterota</taxon>
        <taxon>Epsilonproteobacteria</taxon>
        <taxon>Campylobacterales</taxon>
        <taxon>Sulfurospirillaceae</taxon>
        <taxon>Sulfurospirillum</taxon>
    </lineage>
</organism>
<dbReference type="Pfam" id="PF01890">
    <property type="entry name" value="CbiG_C"/>
    <property type="match status" value="1"/>
</dbReference>
<protein>
    <submittedName>
        <fullName evidence="4">Cobalamin biosynthesis protein CbiG</fullName>
    </submittedName>
</protein>
<feature type="domain" description="Cobalamin synthesis G N-terminal" evidence="2">
    <location>
        <begin position="50"/>
        <end position="129"/>
    </location>
</feature>
<keyword evidence="5" id="KW-1185">Reference proteome</keyword>
<dbReference type="InterPro" id="IPR052553">
    <property type="entry name" value="CbiG_hydrolase"/>
</dbReference>
<dbReference type="SUPFAM" id="SSF159672">
    <property type="entry name" value="CbiG N-terminal domain-like"/>
    <property type="match status" value="1"/>
</dbReference>
<dbReference type="Proteomes" id="UP000094609">
    <property type="component" value="Chromosome"/>
</dbReference>
<dbReference type="PANTHER" id="PTHR37477">
    <property type="entry name" value="COBALT-PRECORRIN-5A HYDROLASE"/>
    <property type="match status" value="1"/>
</dbReference>
<dbReference type="InterPro" id="IPR036518">
    <property type="entry name" value="CobE/GbiG_C_sf"/>
</dbReference>
<dbReference type="AlphaFoldDB" id="A0A1D7TK39"/>
<dbReference type="InterPro" id="IPR021744">
    <property type="entry name" value="CbiG_N"/>
</dbReference>
<dbReference type="InterPro" id="IPR021745">
    <property type="entry name" value="CbiG_mid"/>
</dbReference>
<dbReference type="SUPFAM" id="SSF159664">
    <property type="entry name" value="CobE/GbiG C-terminal domain-like"/>
    <property type="match status" value="1"/>
</dbReference>
<dbReference type="InterPro" id="IPR002750">
    <property type="entry name" value="CobE/GbiG_C"/>
</dbReference>
<dbReference type="PANTHER" id="PTHR37477:SF1">
    <property type="entry name" value="COBALT-PRECORRIN-5A HYDROLASE"/>
    <property type="match status" value="1"/>
</dbReference>
<name>A0A1D7TK39_9BACT</name>
<feature type="domain" description="Cobalamin biosynthesis central region" evidence="3">
    <location>
        <begin position="134"/>
        <end position="191"/>
    </location>
</feature>
<dbReference type="Gene3D" id="3.40.50.11220">
    <property type="match status" value="1"/>
</dbReference>
<evidence type="ECO:0000313" key="4">
    <source>
        <dbReference type="EMBL" id="AOO65300.1"/>
    </source>
</evidence>
<sequence length="330" mass="36214">MKKELAIISVSKQGLEKANSLHVKNADIYALPKYSDGKCIEMIEGFTLTVERIFSQYKTLLFIMASGIVVRTIAPLLKGKDIDPAILVMDEQGIFVNSLLSGHLGGANEMAEIIAKACDAIPVISTASDVSHKIAVDTIAMKLNAKIDSLKKAKNVTALILNGQRVALCLPENIVVENKNISGVIVVSNKLHVEMSQIIPQNIIVGIGCKKDIPKEAIIEAVKKEFKKLNLREDSIKHFATGWVKAEEKGLLEAVNYFERELKIIEKEEIRAVQDKFCGSDFVEKTIGVRSISAPSAYVSSSKKGVFLLEKNKNCGITISIYEEEVGNEK</sequence>
<evidence type="ECO:0000259" key="1">
    <source>
        <dbReference type="Pfam" id="PF01890"/>
    </source>
</evidence>
<dbReference type="Gene3D" id="3.30.420.180">
    <property type="entry name" value="CobE/GbiG C-terminal domain"/>
    <property type="match status" value="1"/>
</dbReference>
<feature type="domain" description="CobE/GbiG C-terminal" evidence="1">
    <location>
        <begin position="203"/>
        <end position="321"/>
    </location>
</feature>
<dbReference type="Pfam" id="PF11761">
    <property type="entry name" value="CbiG_mid"/>
    <property type="match status" value="1"/>
</dbReference>
<dbReference type="KEGG" id="shal:SHALO_1525"/>
<reference evidence="5" key="1">
    <citation type="submission" date="2016-08" db="EMBL/GenBank/DDBJ databases">
        <title>Complete genome sequence of the organohalide-respiring Epsilonproteobacterium Sulfurospirillum halorespirans.</title>
        <authorList>
            <person name="Goris T."/>
            <person name="Zimmermann J."/>
            <person name="Schenz B."/>
            <person name="Lemos M."/>
            <person name="Hackermueller J."/>
            <person name="Diekert G."/>
        </authorList>
    </citation>
    <scope>NUCLEOTIDE SEQUENCE [LARGE SCALE GENOMIC DNA]</scope>
    <source>
        <strain>DSM 13726</strain>
        <strain evidence="5">PCE-M2</strain>
    </source>
</reference>
<dbReference type="GO" id="GO:0009236">
    <property type="term" value="P:cobalamin biosynthetic process"/>
    <property type="evidence" value="ECO:0007669"/>
    <property type="project" value="InterPro"/>
</dbReference>
<evidence type="ECO:0000259" key="3">
    <source>
        <dbReference type="Pfam" id="PF11761"/>
    </source>
</evidence>